<feature type="transmembrane region" description="Helical" evidence="1">
    <location>
        <begin position="59"/>
        <end position="75"/>
    </location>
</feature>
<reference evidence="2 3" key="1">
    <citation type="submission" date="2023-03" db="EMBL/GenBank/DDBJ databases">
        <title>Bacillus Genome Sequencing.</title>
        <authorList>
            <person name="Dunlap C."/>
        </authorList>
    </citation>
    <scope>NUCLEOTIDE SEQUENCE [LARGE SCALE GENOMIC DNA]</scope>
    <source>
        <strain evidence="2 3">NRS-1717</strain>
    </source>
</reference>
<protein>
    <submittedName>
        <fullName evidence="2">Uncharacterized protein</fullName>
    </submittedName>
</protein>
<dbReference type="GeneID" id="301142800"/>
<keyword evidence="1" id="KW-0472">Membrane</keyword>
<organism evidence="2 3">
    <name type="scientific">Metabacillus fastidiosus</name>
    <dbReference type="NCBI Taxonomy" id="1458"/>
    <lineage>
        <taxon>Bacteria</taxon>
        <taxon>Bacillati</taxon>
        <taxon>Bacillota</taxon>
        <taxon>Bacilli</taxon>
        <taxon>Bacillales</taxon>
        <taxon>Bacillaceae</taxon>
        <taxon>Metabacillus</taxon>
    </lineage>
</organism>
<keyword evidence="1" id="KW-0812">Transmembrane</keyword>
<keyword evidence="3" id="KW-1185">Reference proteome</keyword>
<evidence type="ECO:0000256" key="1">
    <source>
        <dbReference type="SAM" id="Phobius"/>
    </source>
</evidence>
<dbReference type="EMBL" id="JARTFS010000012">
    <property type="protein sequence ID" value="MED4402505.1"/>
    <property type="molecule type" value="Genomic_DNA"/>
</dbReference>
<accession>A0ABU6P085</accession>
<dbReference type="RefSeq" id="WP_066234387.1">
    <property type="nucleotide sequence ID" value="NZ_JARTFQ010000005.1"/>
</dbReference>
<evidence type="ECO:0000313" key="2">
    <source>
        <dbReference type="EMBL" id="MED4402505.1"/>
    </source>
</evidence>
<feature type="transmembrane region" description="Helical" evidence="1">
    <location>
        <begin position="125"/>
        <end position="147"/>
    </location>
</feature>
<proteinExistence type="predicted"/>
<feature type="transmembrane region" description="Helical" evidence="1">
    <location>
        <begin position="34"/>
        <end position="52"/>
    </location>
</feature>
<dbReference type="Proteomes" id="UP001342826">
    <property type="component" value="Unassembled WGS sequence"/>
</dbReference>
<name>A0ABU6P085_9BACI</name>
<feature type="transmembrane region" description="Helical" evidence="1">
    <location>
        <begin position="159"/>
        <end position="180"/>
    </location>
</feature>
<sequence length="184" mass="22148">MNYEEYWEKIYEKRDELNSLFSAYWDQYSSLGNWQFWVVLFLFIFPLVLLYFKIDRTRVFEILFFGYTVHLLWAYTDIALGRSGYFVHTYFLMPIFPNASNMTASVLPVSFLLLYQYCTNHKKNFYLYTIILSAVFAFGFASIEEYFGLVNFRRGMNQFYLFLIDVGAAFISYWFTNLILKCKK</sequence>
<comment type="caution">
    <text evidence="2">The sequence shown here is derived from an EMBL/GenBank/DDBJ whole genome shotgun (WGS) entry which is preliminary data.</text>
</comment>
<feature type="transmembrane region" description="Helical" evidence="1">
    <location>
        <begin position="95"/>
        <end position="118"/>
    </location>
</feature>
<evidence type="ECO:0000313" key="3">
    <source>
        <dbReference type="Proteomes" id="UP001342826"/>
    </source>
</evidence>
<keyword evidence="1" id="KW-1133">Transmembrane helix</keyword>
<gene>
    <name evidence="2" type="ORF">P9271_14395</name>
</gene>